<proteinExistence type="predicted"/>
<dbReference type="InParanoid" id="G4Q3Z9"/>
<evidence type="ECO:0000313" key="1">
    <source>
        <dbReference type="EMBL" id="AEQ23065.1"/>
    </source>
</evidence>
<protein>
    <submittedName>
        <fullName evidence="1">Uncharacterized protein</fullName>
    </submittedName>
</protein>
<dbReference type="KEGG" id="ain:Acin_1855"/>
<dbReference type="PATRIC" id="fig|568816.4.peg.1803"/>
<gene>
    <name evidence="1" type="ordered locus">Acin_1855</name>
</gene>
<dbReference type="EMBL" id="CP003058">
    <property type="protein sequence ID" value="AEQ23065.1"/>
    <property type="molecule type" value="Genomic_DNA"/>
</dbReference>
<accession>G4Q3Z9</accession>
<dbReference type="HOGENOM" id="CLU_2598056_0_0_9"/>
<keyword evidence="2" id="KW-1185">Reference proteome</keyword>
<dbReference type="AlphaFoldDB" id="G4Q3Z9"/>
<evidence type="ECO:0000313" key="2">
    <source>
        <dbReference type="Proteomes" id="UP000007093"/>
    </source>
</evidence>
<dbReference type="Proteomes" id="UP000007093">
    <property type="component" value="Chromosome"/>
</dbReference>
<reference evidence="1 2" key="1">
    <citation type="journal article" date="2011" name="J. Bacteriol.">
        <title>Complete genome sequence of Acidaminococcus intestini RYC-MR95, a Gram-negative bacterium from the phylum Firmicutes.</title>
        <authorList>
            <person name="D'Auria G."/>
            <person name="Galan J.C."/>
            <person name="Rodriguez-Alcayna M."/>
            <person name="Moya A."/>
            <person name="Baquero F."/>
            <person name="Latorre A."/>
        </authorList>
    </citation>
    <scope>NUCLEOTIDE SEQUENCE [LARGE SCALE GENOMIC DNA]</scope>
    <source>
        <strain evidence="1 2">RyC-MR95</strain>
    </source>
</reference>
<organism evidence="1 2">
    <name type="scientific">Acidaminococcus intestini (strain RyC-MR95)</name>
    <dbReference type="NCBI Taxonomy" id="568816"/>
    <lineage>
        <taxon>Bacteria</taxon>
        <taxon>Bacillati</taxon>
        <taxon>Bacillota</taxon>
        <taxon>Negativicutes</taxon>
        <taxon>Acidaminococcales</taxon>
        <taxon>Acidaminococcaceae</taxon>
        <taxon>Acidaminococcus</taxon>
    </lineage>
</organism>
<sequence>MQEALWAFENKVKGNPEICFVGAMVNMKNRMAVDCVTANETIDIAVAVMSLIDTILQGFDERDSYAFKTSIMGIFKTHE</sequence>
<name>G4Q3Z9_ACIIR</name>